<dbReference type="PROSITE" id="PS51000">
    <property type="entry name" value="HTH_DEOR_2"/>
    <property type="match status" value="1"/>
</dbReference>
<feature type="domain" description="HTH deoR-type" evidence="4">
    <location>
        <begin position="3"/>
        <end position="58"/>
    </location>
</feature>
<dbReference type="InterPro" id="IPR050313">
    <property type="entry name" value="Carb_Metab_HTH_regulators"/>
</dbReference>
<dbReference type="SMART" id="SM01134">
    <property type="entry name" value="DeoRC"/>
    <property type="match status" value="1"/>
</dbReference>
<evidence type="ECO:0000313" key="6">
    <source>
        <dbReference type="Proteomes" id="UP001597199"/>
    </source>
</evidence>
<keyword evidence="2 5" id="KW-0238">DNA-binding</keyword>
<dbReference type="RefSeq" id="WP_125581700.1">
    <property type="nucleotide sequence ID" value="NZ_BOLV01000007.1"/>
</dbReference>
<evidence type="ECO:0000313" key="5">
    <source>
        <dbReference type="EMBL" id="MFD1398745.1"/>
    </source>
</evidence>
<dbReference type="Pfam" id="PF00455">
    <property type="entry name" value="DeoRC"/>
    <property type="match status" value="1"/>
</dbReference>
<dbReference type="Pfam" id="PF08220">
    <property type="entry name" value="HTH_DeoR"/>
    <property type="match status" value="1"/>
</dbReference>
<dbReference type="InterPro" id="IPR037171">
    <property type="entry name" value="NagB/RpiA_transferase-like"/>
</dbReference>
<dbReference type="SUPFAM" id="SSF100950">
    <property type="entry name" value="NagB/RpiA/CoA transferase-like"/>
    <property type="match status" value="1"/>
</dbReference>
<gene>
    <name evidence="5" type="ORF">ACFQ41_05440</name>
</gene>
<accession>A0ABW4BG62</accession>
<dbReference type="InterPro" id="IPR036390">
    <property type="entry name" value="WH_DNA-bd_sf"/>
</dbReference>
<evidence type="ECO:0000256" key="3">
    <source>
        <dbReference type="ARBA" id="ARBA00023163"/>
    </source>
</evidence>
<keyword evidence="3" id="KW-0804">Transcription</keyword>
<dbReference type="PANTHER" id="PTHR30363:SF56">
    <property type="entry name" value="TRANSCRIPTIONAL REGULATOR, DEOR FAMILY"/>
    <property type="match status" value="1"/>
</dbReference>
<name>A0ABW4BG62_9LACO</name>
<proteinExistence type="predicted"/>
<evidence type="ECO:0000256" key="2">
    <source>
        <dbReference type="ARBA" id="ARBA00023125"/>
    </source>
</evidence>
<keyword evidence="6" id="KW-1185">Reference proteome</keyword>
<dbReference type="SUPFAM" id="SSF46785">
    <property type="entry name" value="Winged helix' DNA-binding domain"/>
    <property type="match status" value="1"/>
</dbReference>
<dbReference type="Gene3D" id="3.40.50.1360">
    <property type="match status" value="1"/>
</dbReference>
<dbReference type="InterPro" id="IPR001034">
    <property type="entry name" value="DeoR_HTH"/>
</dbReference>
<sequence length="249" mass="26764">MLTEERHRYIQALLTRQSVVKSQALMAALDASESTIRRDLADMESAGQLRRIHGGAERIDASLVELSVQEKATQALLEKQQIAQAAVKLLKPHQTIFLDAGTSTAQMIPLLAEREVTVVTTGVDNASQLADYGIATRLLGGSVKPTTKALIGATTVQQMEACRFDFAFIGANGVHLKYGLTTPDQEEAAVKAAAIRQAKTAVILADPTKFGQVSFARFAPISAGIILTTALGDIATYYEDQTNIKEVHA</sequence>
<evidence type="ECO:0000259" key="4">
    <source>
        <dbReference type="PROSITE" id="PS51000"/>
    </source>
</evidence>
<dbReference type="Proteomes" id="UP001597199">
    <property type="component" value="Unassembled WGS sequence"/>
</dbReference>
<keyword evidence="1" id="KW-0805">Transcription regulation</keyword>
<dbReference type="PANTHER" id="PTHR30363">
    <property type="entry name" value="HTH-TYPE TRANSCRIPTIONAL REGULATOR SRLR-RELATED"/>
    <property type="match status" value="1"/>
</dbReference>
<dbReference type="PROSITE" id="PS00894">
    <property type="entry name" value="HTH_DEOR_1"/>
    <property type="match status" value="1"/>
</dbReference>
<dbReference type="InterPro" id="IPR014036">
    <property type="entry name" value="DeoR-like_C"/>
</dbReference>
<protein>
    <submittedName>
        <fullName evidence="5">DeoR/GlpR family DNA-binding transcription regulator</fullName>
    </submittedName>
</protein>
<reference evidence="6" key="1">
    <citation type="journal article" date="2019" name="Int. J. Syst. Evol. Microbiol.">
        <title>The Global Catalogue of Microorganisms (GCM) 10K type strain sequencing project: providing services to taxonomists for standard genome sequencing and annotation.</title>
        <authorList>
            <consortium name="The Broad Institute Genomics Platform"/>
            <consortium name="The Broad Institute Genome Sequencing Center for Infectious Disease"/>
            <person name="Wu L."/>
            <person name="Ma J."/>
        </authorList>
    </citation>
    <scope>NUCLEOTIDE SEQUENCE [LARGE SCALE GENOMIC DNA]</scope>
    <source>
        <strain evidence="6">CCM 9110</strain>
    </source>
</reference>
<dbReference type="GO" id="GO:0003677">
    <property type="term" value="F:DNA binding"/>
    <property type="evidence" value="ECO:0007669"/>
    <property type="project" value="UniProtKB-KW"/>
</dbReference>
<evidence type="ECO:0000256" key="1">
    <source>
        <dbReference type="ARBA" id="ARBA00023015"/>
    </source>
</evidence>
<dbReference type="PRINTS" id="PR00037">
    <property type="entry name" value="HTHLACR"/>
</dbReference>
<organism evidence="5 6">
    <name type="scientific">Lacticaseibacillus suilingensis</name>
    <dbReference type="NCBI Taxonomy" id="2799577"/>
    <lineage>
        <taxon>Bacteria</taxon>
        <taxon>Bacillati</taxon>
        <taxon>Bacillota</taxon>
        <taxon>Bacilli</taxon>
        <taxon>Lactobacillales</taxon>
        <taxon>Lactobacillaceae</taxon>
        <taxon>Lacticaseibacillus</taxon>
    </lineage>
</organism>
<comment type="caution">
    <text evidence="5">The sequence shown here is derived from an EMBL/GenBank/DDBJ whole genome shotgun (WGS) entry which is preliminary data.</text>
</comment>
<dbReference type="EMBL" id="JBHTOA010000023">
    <property type="protein sequence ID" value="MFD1398745.1"/>
    <property type="molecule type" value="Genomic_DNA"/>
</dbReference>
<dbReference type="SMART" id="SM00420">
    <property type="entry name" value="HTH_DEOR"/>
    <property type="match status" value="1"/>
</dbReference>
<dbReference type="InterPro" id="IPR018356">
    <property type="entry name" value="Tscrpt_reg_HTH_DeoR_CS"/>
</dbReference>